<protein>
    <submittedName>
        <fullName evidence="10">ATP-binding cassette domain-containing protein</fullName>
    </submittedName>
</protein>
<dbReference type="Proteomes" id="UP000886721">
    <property type="component" value="Unassembled WGS sequence"/>
</dbReference>
<dbReference type="GO" id="GO:0005524">
    <property type="term" value="F:ATP binding"/>
    <property type="evidence" value="ECO:0007669"/>
    <property type="project" value="UniProtKB-KW"/>
</dbReference>
<proteinExistence type="inferred from homology"/>
<dbReference type="SUPFAM" id="SSF52540">
    <property type="entry name" value="P-loop containing nucleoside triphosphate hydrolases"/>
    <property type="match status" value="2"/>
</dbReference>
<evidence type="ECO:0000313" key="10">
    <source>
        <dbReference type="EMBL" id="HIX67375.1"/>
    </source>
</evidence>
<reference evidence="10" key="2">
    <citation type="submission" date="2021-04" db="EMBL/GenBank/DDBJ databases">
        <authorList>
            <person name="Gilroy R."/>
        </authorList>
    </citation>
    <scope>NUCLEOTIDE SEQUENCE</scope>
    <source>
        <strain evidence="10">CHK191-13928</strain>
    </source>
</reference>
<evidence type="ECO:0000256" key="7">
    <source>
        <dbReference type="ARBA" id="ARBA00022967"/>
    </source>
</evidence>
<dbReference type="PROSITE" id="PS50893">
    <property type="entry name" value="ABC_TRANSPORTER_2"/>
    <property type="match status" value="2"/>
</dbReference>
<keyword evidence="3" id="KW-0813">Transport</keyword>
<dbReference type="GO" id="GO:0016887">
    <property type="term" value="F:ATP hydrolysis activity"/>
    <property type="evidence" value="ECO:0007669"/>
    <property type="project" value="InterPro"/>
</dbReference>
<dbReference type="PANTHER" id="PTHR43553">
    <property type="entry name" value="HEAVY METAL TRANSPORTER"/>
    <property type="match status" value="1"/>
</dbReference>
<keyword evidence="4" id="KW-1003">Cell membrane</keyword>
<evidence type="ECO:0000256" key="2">
    <source>
        <dbReference type="ARBA" id="ARBA00005417"/>
    </source>
</evidence>
<feature type="domain" description="ABC transporter" evidence="9">
    <location>
        <begin position="288"/>
        <end position="499"/>
    </location>
</feature>
<comment type="caution">
    <text evidence="10">The sequence shown here is derived from an EMBL/GenBank/DDBJ whole genome shotgun (WGS) entry which is preliminary data.</text>
</comment>
<reference evidence="10" key="1">
    <citation type="journal article" date="2021" name="PeerJ">
        <title>Extensive microbial diversity within the chicken gut microbiome revealed by metagenomics and culture.</title>
        <authorList>
            <person name="Gilroy R."/>
            <person name="Ravi A."/>
            <person name="Getino M."/>
            <person name="Pursley I."/>
            <person name="Horton D.L."/>
            <person name="Alikhan N.F."/>
            <person name="Baker D."/>
            <person name="Gharbi K."/>
            <person name="Hall N."/>
            <person name="Watson M."/>
            <person name="Adriaenssens E.M."/>
            <person name="Foster-Nyarko E."/>
            <person name="Jarju S."/>
            <person name="Secka A."/>
            <person name="Antonio M."/>
            <person name="Oren A."/>
            <person name="Chaudhuri R.R."/>
            <person name="La Ragione R."/>
            <person name="Hildebrand F."/>
            <person name="Pallen M.J."/>
        </authorList>
    </citation>
    <scope>NUCLEOTIDE SEQUENCE</scope>
    <source>
        <strain evidence="10">CHK191-13928</strain>
    </source>
</reference>
<dbReference type="EMBL" id="DXEM01000014">
    <property type="protein sequence ID" value="HIX67375.1"/>
    <property type="molecule type" value="Genomic_DNA"/>
</dbReference>
<name>A0A9D2B8N9_9FIRM</name>
<accession>A0A9D2B8N9</accession>
<evidence type="ECO:0000259" key="9">
    <source>
        <dbReference type="PROSITE" id="PS50893"/>
    </source>
</evidence>
<dbReference type="Gene3D" id="3.40.50.300">
    <property type="entry name" value="P-loop containing nucleotide triphosphate hydrolases"/>
    <property type="match status" value="2"/>
</dbReference>
<comment type="similarity">
    <text evidence="2">Belongs to the ABC transporter superfamily.</text>
</comment>
<organism evidence="10 11">
    <name type="scientific">Candidatus Anaerostipes excrementavium</name>
    <dbReference type="NCBI Taxonomy" id="2838463"/>
    <lineage>
        <taxon>Bacteria</taxon>
        <taxon>Bacillati</taxon>
        <taxon>Bacillota</taxon>
        <taxon>Clostridia</taxon>
        <taxon>Lachnospirales</taxon>
        <taxon>Lachnospiraceae</taxon>
        <taxon>Anaerostipes</taxon>
    </lineage>
</organism>
<feature type="domain" description="ABC transporter" evidence="9">
    <location>
        <begin position="2"/>
        <end position="240"/>
    </location>
</feature>
<dbReference type="CDD" id="cd03225">
    <property type="entry name" value="ABC_cobalt_CbiO_domain1"/>
    <property type="match status" value="2"/>
</dbReference>
<dbReference type="InterPro" id="IPR015856">
    <property type="entry name" value="ABC_transpr_CbiO/EcfA_su"/>
</dbReference>
<evidence type="ECO:0000256" key="6">
    <source>
        <dbReference type="ARBA" id="ARBA00022840"/>
    </source>
</evidence>
<keyword evidence="7" id="KW-1278">Translocase</keyword>
<dbReference type="InterPro" id="IPR017871">
    <property type="entry name" value="ABC_transporter-like_CS"/>
</dbReference>
<evidence type="ECO:0000256" key="3">
    <source>
        <dbReference type="ARBA" id="ARBA00022448"/>
    </source>
</evidence>
<dbReference type="SMART" id="SM00382">
    <property type="entry name" value="AAA"/>
    <property type="match status" value="2"/>
</dbReference>
<dbReference type="InterPro" id="IPR050095">
    <property type="entry name" value="ECF_ABC_transporter_ATP-bd"/>
</dbReference>
<dbReference type="AlphaFoldDB" id="A0A9D2B8N9"/>
<evidence type="ECO:0000256" key="4">
    <source>
        <dbReference type="ARBA" id="ARBA00022475"/>
    </source>
</evidence>
<gene>
    <name evidence="10" type="ORF">H9735_04505</name>
</gene>
<evidence type="ECO:0000256" key="8">
    <source>
        <dbReference type="ARBA" id="ARBA00023136"/>
    </source>
</evidence>
<dbReference type="Pfam" id="PF00005">
    <property type="entry name" value="ABC_tran"/>
    <property type="match status" value="2"/>
</dbReference>
<dbReference type="PROSITE" id="PS00211">
    <property type="entry name" value="ABC_TRANSPORTER_1"/>
    <property type="match status" value="2"/>
</dbReference>
<evidence type="ECO:0000256" key="1">
    <source>
        <dbReference type="ARBA" id="ARBA00004202"/>
    </source>
</evidence>
<dbReference type="GO" id="GO:0043190">
    <property type="term" value="C:ATP-binding cassette (ABC) transporter complex"/>
    <property type="evidence" value="ECO:0007669"/>
    <property type="project" value="TreeGrafter"/>
</dbReference>
<keyword evidence="8" id="KW-0472">Membrane</keyword>
<evidence type="ECO:0000313" key="11">
    <source>
        <dbReference type="Proteomes" id="UP000886721"/>
    </source>
</evidence>
<evidence type="ECO:0000256" key="5">
    <source>
        <dbReference type="ARBA" id="ARBA00022741"/>
    </source>
</evidence>
<comment type="subcellular location">
    <subcellularLocation>
        <location evidence="1">Cell membrane</location>
        <topology evidence="1">Peripheral membrane protein</topology>
    </subcellularLocation>
</comment>
<dbReference type="InterPro" id="IPR003439">
    <property type="entry name" value="ABC_transporter-like_ATP-bd"/>
</dbReference>
<keyword evidence="5" id="KW-0547">Nucleotide-binding</keyword>
<dbReference type="InterPro" id="IPR003593">
    <property type="entry name" value="AAA+_ATPase"/>
</dbReference>
<sequence>MFQIEHLTFQYALAEEKILKDLSFEIKEGTITLLIGPSGSGKSTLLRHLKKELMPRGKRQGDIYYRGRRLQEWDAKTSVSEIGYLFQDPAKQMVMDTVWHEIAFGMENLGMSYKKMRRTVAELVNYFNLQKLYRVPCAQLSGGEKQMVNLASLAAMQPKVLILDEPTAQLDPVGRKDFLFMLEKLHREFQMTIIIAAHDLEDLMEKADQCIFMEHGRIREIGTPEQVIQKIWEKRNDAGDLFPEMIRLSEKFCKKPEFSMSVIREAMKKMSYETILPKKENEYGAPVICIQHLYAGYGRDKILMDLSVDVREKEFFTVLGANGSGKTTWMRCITGRLKYNGKIRMKRRFAYLPQDPTILFVKDRLLDDLCEGSAEKEKYLDELIDLCDLREQLDQHPYDLSGGQQQMAALIKVLLREPGILLLDEPTKGMDRSHKLRFGELLRGLCDGGMAILCVTHDMEFAAAFSDRVGMLFDGKLEAADQPENFFTDGYFYTTTTAKVTRGMEQQAILPENVRRI</sequence>
<dbReference type="InterPro" id="IPR027417">
    <property type="entry name" value="P-loop_NTPase"/>
</dbReference>
<dbReference type="GO" id="GO:0042626">
    <property type="term" value="F:ATPase-coupled transmembrane transporter activity"/>
    <property type="evidence" value="ECO:0007669"/>
    <property type="project" value="TreeGrafter"/>
</dbReference>
<keyword evidence="6 10" id="KW-0067">ATP-binding</keyword>